<keyword evidence="5" id="KW-1133">Transmembrane helix</keyword>
<evidence type="ECO:0000256" key="5">
    <source>
        <dbReference type="SAM" id="Phobius"/>
    </source>
</evidence>
<gene>
    <name evidence="6" type="ORF">P43SY_003746</name>
</gene>
<evidence type="ECO:0000256" key="1">
    <source>
        <dbReference type="ARBA" id="ARBA00022593"/>
    </source>
</evidence>
<evidence type="ECO:0000256" key="4">
    <source>
        <dbReference type="ARBA" id="ARBA00046271"/>
    </source>
</evidence>
<proteinExistence type="predicted"/>
<dbReference type="InterPro" id="IPR008733">
    <property type="entry name" value="PEX11"/>
</dbReference>
<dbReference type="PANTHER" id="PTHR12652">
    <property type="entry name" value="PEROXISOMAL BIOGENESIS FACTOR 11"/>
    <property type="match status" value="1"/>
</dbReference>
<sequence>MGLPMLPPRHLRLDDDIVYLCNAESRNKIYRLLQYGAKTSKWMLMTAYQLKQEDLRDSHNRPPVLTPSVSITSFPIDAEKPSPSVRNGRLKHPTIQTLEQRLPHPSNTESPGRRRAKWLARLLARVEALFGDARKVYRFFQFIEMLDMLRHVREPDRVVRILRRTRILCFFFFYLLENYMVFLLRIEGFSHRHPRVVMLKRSCNGFWCLSILLAFPLDYLLHRSGVLSTAKKLLDLPVAYLAFADQRVSDGIFGLLGIASAQIGVYLRWIDVVAKLRHKRLLQTNCLLNDVA</sequence>
<dbReference type="Proteomes" id="UP001209570">
    <property type="component" value="Unassembled WGS sequence"/>
</dbReference>
<keyword evidence="7" id="KW-1185">Reference proteome</keyword>
<dbReference type="AlphaFoldDB" id="A0AAD5LYA6"/>
<protein>
    <submittedName>
        <fullName evidence="6">Uncharacterized protein</fullName>
    </submittedName>
</protein>
<evidence type="ECO:0000256" key="3">
    <source>
        <dbReference type="ARBA" id="ARBA00023140"/>
    </source>
</evidence>
<organism evidence="6 7">
    <name type="scientific">Pythium insidiosum</name>
    <name type="common">Pythiosis disease agent</name>
    <dbReference type="NCBI Taxonomy" id="114742"/>
    <lineage>
        <taxon>Eukaryota</taxon>
        <taxon>Sar</taxon>
        <taxon>Stramenopiles</taxon>
        <taxon>Oomycota</taxon>
        <taxon>Peronosporomycetes</taxon>
        <taxon>Pythiales</taxon>
        <taxon>Pythiaceae</taxon>
        <taxon>Pythium</taxon>
    </lineage>
</organism>
<evidence type="ECO:0000313" key="7">
    <source>
        <dbReference type="Proteomes" id="UP001209570"/>
    </source>
</evidence>
<dbReference type="GO" id="GO:0005778">
    <property type="term" value="C:peroxisomal membrane"/>
    <property type="evidence" value="ECO:0007669"/>
    <property type="project" value="UniProtKB-SubCell"/>
</dbReference>
<comment type="caution">
    <text evidence="6">The sequence shown here is derived from an EMBL/GenBank/DDBJ whole genome shotgun (WGS) entry which is preliminary data.</text>
</comment>
<reference evidence="6" key="1">
    <citation type="submission" date="2021-12" db="EMBL/GenBank/DDBJ databases">
        <title>Prjna785345.</title>
        <authorList>
            <person name="Rujirawat T."/>
            <person name="Krajaejun T."/>
        </authorList>
    </citation>
    <scope>NUCLEOTIDE SEQUENCE</scope>
    <source>
        <strain evidence="6">Pi057C3</strain>
    </source>
</reference>
<dbReference type="PANTHER" id="PTHR12652:SF50">
    <property type="entry name" value="PEROXIN 11"/>
    <property type="match status" value="1"/>
</dbReference>
<evidence type="ECO:0000256" key="2">
    <source>
        <dbReference type="ARBA" id="ARBA00023136"/>
    </source>
</evidence>
<feature type="transmembrane region" description="Helical" evidence="5">
    <location>
        <begin position="204"/>
        <end position="221"/>
    </location>
</feature>
<keyword evidence="2 5" id="KW-0472">Membrane</keyword>
<keyword evidence="1" id="KW-0962">Peroxisome biogenesis</keyword>
<comment type="subcellular location">
    <subcellularLocation>
        <location evidence="4">Peroxisome membrane</location>
    </subcellularLocation>
</comment>
<name>A0AAD5LYA6_PYTIN</name>
<accession>A0AAD5LYA6</accession>
<keyword evidence="3" id="KW-0576">Peroxisome</keyword>
<evidence type="ECO:0000313" key="6">
    <source>
        <dbReference type="EMBL" id="KAJ0396535.1"/>
    </source>
</evidence>
<dbReference type="GO" id="GO:0016559">
    <property type="term" value="P:peroxisome fission"/>
    <property type="evidence" value="ECO:0007669"/>
    <property type="project" value="InterPro"/>
</dbReference>
<dbReference type="Pfam" id="PF05648">
    <property type="entry name" value="PEX11"/>
    <property type="match status" value="1"/>
</dbReference>
<dbReference type="EMBL" id="JAKCXM010000291">
    <property type="protein sequence ID" value="KAJ0396535.1"/>
    <property type="molecule type" value="Genomic_DNA"/>
</dbReference>
<feature type="transmembrane region" description="Helical" evidence="5">
    <location>
        <begin position="167"/>
        <end position="184"/>
    </location>
</feature>
<keyword evidence="5" id="KW-0812">Transmembrane</keyword>